<organism evidence="1">
    <name type="scientific">marine sediment metagenome</name>
    <dbReference type="NCBI Taxonomy" id="412755"/>
    <lineage>
        <taxon>unclassified sequences</taxon>
        <taxon>metagenomes</taxon>
        <taxon>ecological metagenomes</taxon>
    </lineage>
</organism>
<dbReference type="AlphaFoldDB" id="X0XM04"/>
<dbReference type="EMBL" id="BARS01059317">
    <property type="protein sequence ID" value="GAG44200.1"/>
    <property type="molecule type" value="Genomic_DNA"/>
</dbReference>
<sequence>KAQIAEQGTHKQLLKTGGIYKDIYEKQQLEEKISERENKDSGS</sequence>
<dbReference type="Gene3D" id="3.40.50.300">
    <property type="entry name" value="P-loop containing nucleotide triphosphate hydrolases"/>
    <property type="match status" value="1"/>
</dbReference>
<evidence type="ECO:0000313" key="1">
    <source>
        <dbReference type="EMBL" id="GAG44200.1"/>
    </source>
</evidence>
<gene>
    <name evidence="1" type="ORF">S01H1_85993</name>
</gene>
<name>X0XM04_9ZZZZ</name>
<protein>
    <submittedName>
        <fullName evidence="1">Uncharacterized protein</fullName>
    </submittedName>
</protein>
<accession>X0XM04</accession>
<feature type="non-terminal residue" evidence="1">
    <location>
        <position position="1"/>
    </location>
</feature>
<dbReference type="InterPro" id="IPR027417">
    <property type="entry name" value="P-loop_NTPase"/>
</dbReference>
<comment type="caution">
    <text evidence="1">The sequence shown here is derived from an EMBL/GenBank/DDBJ whole genome shotgun (WGS) entry which is preliminary data.</text>
</comment>
<reference evidence="1" key="1">
    <citation type="journal article" date="2014" name="Front. Microbiol.">
        <title>High frequency of phylogenetically diverse reductive dehalogenase-homologous genes in deep subseafloor sedimentary metagenomes.</title>
        <authorList>
            <person name="Kawai M."/>
            <person name="Futagami T."/>
            <person name="Toyoda A."/>
            <person name="Takaki Y."/>
            <person name="Nishi S."/>
            <person name="Hori S."/>
            <person name="Arai W."/>
            <person name="Tsubouchi T."/>
            <person name="Morono Y."/>
            <person name="Uchiyama I."/>
            <person name="Ito T."/>
            <person name="Fujiyama A."/>
            <person name="Inagaki F."/>
            <person name="Takami H."/>
        </authorList>
    </citation>
    <scope>NUCLEOTIDE SEQUENCE</scope>
    <source>
        <strain evidence="1">Expedition CK06-06</strain>
    </source>
</reference>
<proteinExistence type="predicted"/>